<sequence length="204" mass="22399">MEAQEGEAAPNIVAFAGRSTLHGISHVFLAGPLTPRRIAWGAAVLAALGIVLYQVADRVQYYAGYDHVTALDKGEGRQLTFPAVSFCNVNRIRRSRLTPNDLHWVGRELLGVELSDYPEYSRALGWPDPEAARAFPSRSFNLREFVDRTSHDLEDMLLECRFGNRPCGTRNFSTVSAPRFPPGPPLGCSATPTSPCSGLSVRQL</sequence>
<name>A0ABM3ZMW2_PANGU</name>
<evidence type="ECO:0000256" key="1">
    <source>
        <dbReference type="ARBA" id="ARBA00004141"/>
    </source>
</evidence>
<evidence type="ECO:0000256" key="2">
    <source>
        <dbReference type="ARBA" id="ARBA00022448"/>
    </source>
</evidence>
<keyword evidence="6" id="KW-0915">Sodium</keyword>
<keyword evidence="13" id="KW-1185">Reference proteome</keyword>
<dbReference type="PANTHER" id="PTHR11690">
    <property type="entry name" value="AMILORIDE-SENSITIVE SODIUM CHANNEL-RELATED"/>
    <property type="match status" value="1"/>
</dbReference>
<dbReference type="Gene3D" id="1.10.3590.10">
    <property type="entry name" value="acid-sensing ion channel 1 domain"/>
    <property type="match status" value="1"/>
</dbReference>
<keyword evidence="2 11" id="KW-0813">Transport</keyword>
<comment type="similarity">
    <text evidence="11">Belongs to the amiloride-sensitive sodium channel (TC 1.A.6) family.</text>
</comment>
<reference evidence="14" key="1">
    <citation type="submission" date="2025-08" db="UniProtKB">
        <authorList>
            <consortium name="RefSeq"/>
        </authorList>
    </citation>
    <scope>IDENTIFICATION</scope>
    <source>
        <tissue evidence="14">Blood</tissue>
    </source>
</reference>
<dbReference type="PANTHER" id="PTHR11690:SF228">
    <property type="entry name" value="ACID-SENSING ION CHANNEL 3"/>
    <property type="match status" value="1"/>
</dbReference>
<dbReference type="InterPro" id="IPR001873">
    <property type="entry name" value="ENaC"/>
</dbReference>
<proteinExistence type="inferred from homology"/>
<keyword evidence="9 11" id="KW-0739">Sodium transport</keyword>
<evidence type="ECO:0000256" key="3">
    <source>
        <dbReference type="ARBA" id="ARBA00022461"/>
    </source>
</evidence>
<evidence type="ECO:0000256" key="5">
    <source>
        <dbReference type="ARBA" id="ARBA00022989"/>
    </source>
</evidence>
<evidence type="ECO:0000256" key="12">
    <source>
        <dbReference type="SAM" id="Phobius"/>
    </source>
</evidence>
<dbReference type="GeneID" id="117669216"/>
<keyword evidence="5 12" id="KW-1133">Transmembrane helix</keyword>
<dbReference type="Proteomes" id="UP001652622">
    <property type="component" value="Unplaced"/>
</dbReference>
<evidence type="ECO:0000256" key="4">
    <source>
        <dbReference type="ARBA" id="ARBA00022692"/>
    </source>
</evidence>
<keyword evidence="4 11" id="KW-0812">Transmembrane</keyword>
<keyword evidence="10 11" id="KW-0407">Ion channel</keyword>
<keyword evidence="7 11" id="KW-0406">Ion transport</keyword>
<evidence type="ECO:0000256" key="8">
    <source>
        <dbReference type="ARBA" id="ARBA00023136"/>
    </source>
</evidence>
<keyword evidence="8 12" id="KW-0472">Membrane</keyword>
<evidence type="ECO:0000256" key="10">
    <source>
        <dbReference type="ARBA" id="ARBA00023303"/>
    </source>
</evidence>
<dbReference type="Pfam" id="PF00858">
    <property type="entry name" value="ASC"/>
    <property type="match status" value="1"/>
</dbReference>
<evidence type="ECO:0000313" key="13">
    <source>
        <dbReference type="Proteomes" id="UP001652622"/>
    </source>
</evidence>
<evidence type="ECO:0000256" key="11">
    <source>
        <dbReference type="RuleBase" id="RU000679"/>
    </source>
</evidence>
<accession>A0ABM3ZMW2</accession>
<evidence type="ECO:0000256" key="9">
    <source>
        <dbReference type="ARBA" id="ARBA00023201"/>
    </source>
</evidence>
<protein>
    <submittedName>
        <fullName evidence="14">Acid-sensing ion channel 3-like</fullName>
    </submittedName>
</protein>
<evidence type="ECO:0000256" key="6">
    <source>
        <dbReference type="ARBA" id="ARBA00023053"/>
    </source>
</evidence>
<gene>
    <name evidence="14" type="primary">LOC117669216</name>
</gene>
<comment type="subcellular location">
    <subcellularLocation>
        <location evidence="1">Membrane</location>
        <topology evidence="1">Multi-pass membrane protein</topology>
    </subcellularLocation>
</comment>
<evidence type="ECO:0000313" key="14">
    <source>
        <dbReference type="RefSeq" id="XP_060549710.1"/>
    </source>
</evidence>
<dbReference type="PRINTS" id="PR01078">
    <property type="entry name" value="AMINACHANNEL"/>
</dbReference>
<evidence type="ECO:0000256" key="7">
    <source>
        <dbReference type="ARBA" id="ARBA00023065"/>
    </source>
</evidence>
<organism evidence="13 14">
    <name type="scientific">Pantherophis guttatus</name>
    <name type="common">Corn snake</name>
    <name type="synonym">Elaphe guttata</name>
    <dbReference type="NCBI Taxonomy" id="94885"/>
    <lineage>
        <taxon>Eukaryota</taxon>
        <taxon>Metazoa</taxon>
        <taxon>Chordata</taxon>
        <taxon>Craniata</taxon>
        <taxon>Vertebrata</taxon>
        <taxon>Euteleostomi</taxon>
        <taxon>Lepidosauria</taxon>
        <taxon>Squamata</taxon>
        <taxon>Bifurcata</taxon>
        <taxon>Unidentata</taxon>
        <taxon>Episquamata</taxon>
        <taxon>Toxicofera</taxon>
        <taxon>Serpentes</taxon>
        <taxon>Colubroidea</taxon>
        <taxon>Colubridae</taxon>
        <taxon>Colubrinae</taxon>
        <taxon>Pantherophis</taxon>
    </lineage>
</organism>
<dbReference type="RefSeq" id="XP_060549710.1">
    <property type="nucleotide sequence ID" value="XM_060693727.1"/>
</dbReference>
<keyword evidence="3 11" id="KW-0894">Sodium channel</keyword>
<feature type="transmembrane region" description="Helical" evidence="12">
    <location>
        <begin position="38"/>
        <end position="56"/>
    </location>
</feature>